<evidence type="ECO:0000313" key="1">
    <source>
        <dbReference type="EMBL" id="GBM82439.1"/>
    </source>
</evidence>
<accession>A0A4Y2IYV9</accession>
<evidence type="ECO:0008006" key="3">
    <source>
        <dbReference type="Google" id="ProtNLM"/>
    </source>
</evidence>
<name>A0A4Y2IYV9_ARAVE</name>
<reference evidence="1 2" key="1">
    <citation type="journal article" date="2019" name="Sci. Rep.">
        <title>Orb-weaving spider Araneus ventricosus genome elucidates the spidroin gene catalogue.</title>
        <authorList>
            <person name="Kono N."/>
            <person name="Nakamura H."/>
            <person name="Ohtoshi R."/>
            <person name="Moran D.A.P."/>
            <person name="Shinohara A."/>
            <person name="Yoshida Y."/>
            <person name="Fujiwara M."/>
            <person name="Mori M."/>
            <person name="Tomita M."/>
            <person name="Arakawa K."/>
        </authorList>
    </citation>
    <scope>NUCLEOTIDE SEQUENCE [LARGE SCALE GENOMIC DNA]</scope>
</reference>
<sequence>MQIRRGPMSPCALCKMIQRFETTGQIGILPGKQIPSSSFEDVDTSVVEASSQSLHGSVSVPVIFRVLDYIYIFHCTRNLMSDFEFLSLQNQTCASIAGRGLRGLYNFCT</sequence>
<evidence type="ECO:0000313" key="2">
    <source>
        <dbReference type="Proteomes" id="UP000499080"/>
    </source>
</evidence>
<proteinExistence type="predicted"/>
<comment type="caution">
    <text evidence="1">The sequence shown here is derived from an EMBL/GenBank/DDBJ whole genome shotgun (WGS) entry which is preliminary data.</text>
</comment>
<organism evidence="1 2">
    <name type="scientific">Araneus ventricosus</name>
    <name type="common">Orbweaver spider</name>
    <name type="synonym">Epeira ventricosa</name>
    <dbReference type="NCBI Taxonomy" id="182803"/>
    <lineage>
        <taxon>Eukaryota</taxon>
        <taxon>Metazoa</taxon>
        <taxon>Ecdysozoa</taxon>
        <taxon>Arthropoda</taxon>
        <taxon>Chelicerata</taxon>
        <taxon>Arachnida</taxon>
        <taxon>Araneae</taxon>
        <taxon>Araneomorphae</taxon>
        <taxon>Entelegynae</taxon>
        <taxon>Araneoidea</taxon>
        <taxon>Araneidae</taxon>
        <taxon>Araneus</taxon>
    </lineage>
</organism>
<protein>
    <recommendedName>
        <fullName evidence="3">DUF4817 domain-containing protein</fullName>
    </recommendedName>
</protein>
<dbReference type="AlphaFoldDB" id="A0A4Y2IYV9"/>
<keyword evidence="2" id="KW-1185">Reference proteome</keyword>
<dbReference type="Proteomes" id="UP000499080">
    <property type="component" value="Unassembled WGS sequence"/>
</dbReference>
<dbReference type="OrthoDB" id="6465246at2759"/>
<dbReference type="EMBL" id="BGPR01003010">
    <property type="protein sequence ID" value="GBM82439.1"/>
    <property type="molecule type" value="Genomic_DNA"/>
</dbReference>
<gene>
    <name evidence="1" type="ORF">AVEN_229480_1</name>
</gene>